<feature type="domain" description="Glycosyl hydrolase family 92" evidence="5">
    <location>
        <begin position="252"/>
        <end position="756"/>
    </location>
</feature>
<feature type="domain" description="Glycosyl hydrolase family 92 N-terminal" evidence="6">
    <location>
        <begin position="40"/>
        <end position="246"/>
    </location>
</feature>
<dbReference type="InterPro" id="IPR005887">
    <property type="entry name" value="GH92_a_mannosidase_put"/>
</dbReference>
<evidence type="ECO:0000256" key="3">
    <source>
        <dbReference type="ARBA" id="ARBA00022837"/>
    </source>
</evidence>
<dbReference type="Pfam" id="PF17678">
    <property type="entry name" value="Glyco_hydro_92N"/>
    <property type="match status" value="1"/>
</dbReference>
<sequence>MLKLVVNLLTFVLVIPAMGFQLNPDPKPVDKVYPLLDAANSRWFYFSAATRPFGMVNLSPDHVIDGAWNSGYRYNEDTVKGFSHIHAWQMSGVSVMPVSYTKNPENLLGDYYSTYDRDKESIKPGYHKVFLERYGITAELTATHRVGLHKYNFPAGKKQAVLFHLGGVLGPSKMQDGGLKQVSPYILEGQITNSPTSRRPNTLTVYFQVEFDQPIEKLIDSNQSPHKIVAFAESKGKPLHMKVALSYTKNENAAQNMAEELPHWDFDKVVKETEDVWNELLGRIEVEGNTDTQQRRFYTDLWKSLQGRRTISDVNGAYPDNTGDSFKIGQLPLDDQGKPLFKQYNSDSFWGAQWTISVLWALVYPEIAEEFANSMLQYYKDGGLIPRGPSGGNYTYVMTGASSTPFFVGLYQKGIRGFDIGLAYEGLRKNHLSGGMMSRSGYEHRSAKGGNVEDYISMGYVPYPNPRGRFGGHEQGAGQTLEYSYQDWTLAQLALALGKKEDATQFLARSGNYKHLYDQQTGWIRPKDVNGEWFSPFDPYDYAKGYVEANGAQFTWFVPHDIAGLATLMGGKEKAAERLNEQFEQAEKLGFTSGTSHSLETHPEYRRIPINYGNQPSMQTAYIFNYLDRPDLTQYWSRKVLAAAFSGLSPESGFNGDEDQGLMGSLSVLMKLGLFQMNAGTEENPIYELGSPIFDKATIHLNQDYYTGKSITIQAQNNGPENYYISRKTFNGKSIKGIGIRHGDLTKGGLLKLQMSSKAK</sequence>
<gene>
    <name evidence="7" type="ORF">CQA01_27270</name>
</gene>
<reference evidence="7 8" key="1">
    <citation type="submission" date="2019-07" db="EMBL/GenBank/DDBJ databases">
        <title>Whole genome shotgun sequence of Cyclobacterium qasimii NBRC 106168.</title>
        <authorList>
            <person name="Hosoyama A."/>
            <person name="Uohara A."/>
            <person name="Ohji S."/>
            <person name="Ichikawa N."/>
        </authorList>
    </citation>
    <scope>NUCLEOTIDE SEQUENCE [LARGE SCALE GENOMIC DNA]</scope>
    <source>
        <strain evidence="7 8">NBRC 106168</strain>
    </source>
</reference>
<dbReference type="AlphaFoldDB" id="A0A512CDA8"/>
<dbReference type="RefSeq" id="WP_146947975.1">
    <property type="nucleotide sequence ID" value="NZ_BJYV01000013.1"/>
</dbReference>
<dbReference type="InterPro" id="IPR014718">
    <property type="entry name" value="GH-type_carb-bd"/>
</dbReference>
<comment type="subunit">
    <text evidence="2">Monomer.</text>
</comment>
<dbReference type="Gene3D" id="3.30.2080.10">
    <property type="entry name" value="GH92 mannosidase domain"/>
    <property type="match status" value="1"/>
</dbReference>
<evidence type="ECO:0000256" key="1">
    <source>
        <dbReference type="ARBA" id="ARBA00001913"/>
    </source>
</evidence>
<accession>A0A512CDA8</accession>
<dbReference type="GO" id="GO:0000224">
    <property type="term" value="F:peptide-N4-(N-acetyl-beta-glucosaminyl)asparagine amidase activity"/>
    <property type="evidence" value="ECO:0007669"/>
    <property type="project" value="TreeGrafter"/>
</dbReference>
<comment type="caution">
    <text evidence="7">The sequence shown here is derived from an EMBL/GenBank/DDBJ whole genome shotgun (WGS) entry which is preliminary data.</text>
</comment>
<evidence type="ECO:0000313" key="8">
    <source>
        <dbReference type="Proteomes" id="UP000321301"/>
    </source>
</evidence>
<dbReference type="InterPro" id="IPR050883">
    <property type="entry name" value="PNGase"/>
</dbReference>
<dbReference type="PANTHER" id="PTHR12143:SF39">
    <property type="entry name" value="SECRETED PROTEIN"/>
    <property type="match status" value="1"/>
</dbReference>
<dbReference type="GO" id="GO:0005975">
    <property type="term" value="P:carbohydrate metabolic process"/>
    <property type="evidence" value="ECO:0007669"/>
    <property type="project" value="InterPro"/>
</dbReference>
<dbReference type="InterPro" id="IPR008928">
    <property type="entry name" value="6-hairpin_glycosidase_sf"/>
</dbReference>
<dbReference type="GO" id="GO:0005829">
    <property type="term" value="C:cytosol"/>
    <property type="evidence" value="ECO:0007669"/>
    <property type="project" value="TreeGrafter"/>
</dbReference>
<dbReference type="Proteomes" id="UP000321301">
    <property type="component" value="Unassembled WGS sequence"/>
</dbReference>
<dbReference type="PANTHER" id="PTHR12143">
    <property type="entry name" value="PEPTIDE N-GLYCANASE PNGASE -RELATED"/>
    <property type="match status" value="1"/>
</dbReference>
<evidence type="ECO:0008006" key="9">
    <source>
        <dbReference type="Google" id="ProtNLM"/>
    </source>
</evidence>
<dbReference type="Pfam" id="PF07971">
    <property type="entry name" value="Glyco_hydro_92"/>
    <property type="match status" value="1"/>
</dbReference>
<evidence type="ECO:0000256" key="4">
    <source>
        <dbReference type="SAM" id="SignalP"/>
    </source>
</evidence>
<evidence type="ECO:0000313" key="7">
    <source>
        <dbReference type="EMBL" id="GEO22193.1"/>
    </source>
</evidence>
<evidence type="ECO:0000259" key="6">
    <source>
        <dbReference type="Pfam" id="PF17678"/>
    </source>
</evidence>
<keyword evidence="4" id="KW-0732">Signal</keyword>
<dbReference type="InterPro" id="IPR041371">
    <property type="entry name" value="GH92_N"/>
</dbReference>
<dbReference type="SUPFAM" id="SSF48208">
    <property type="entry name" value="Six-hairpin glycosidases"/>
    <property type="match status" value="1"/>
</dbReference>
<dbReference type="GO" id="GO:0006516">
    <property type="term" value="P:glycoprotein catabolic process"/>
    <property type="evidence" value="ECO:0007669"/>
    <property type="project" value="TreeGrafter"/>
</dbReference>
<feature type="signal peptide" evidence="4">
    <location>
        <begin position="1"/>
        <end position="19"/>
    </location>
</feature>
<evidence type="ECO:0000259" key="5">
    <source>
        <dbReference type="Pfam" id="PF07971"/>
    </source>
</evidence>
<keyword evidence="8" id="KW-1185">Reference proteome</keyword>
<dbReference type="EMBL" id="BJYV01000013">
    <property type="protein sequence ID" value="GEO22193.1"/>
    <property type="molecule type" value="Genomic_DNA"/>
</dbReference>
<name>A0A512CDA8_9BACT</name>
<comment type="cofactor">
    <cofactor evidence="1">
        <name>Ca(2+)</name>
        <dbReference type="ChEBI" id="CHEBI:29108"/>
    </cofactor>
</comment>
<dbReference type="InterPro" id="IPR012939">
    <property type="entry name" value="Glyco_hydro_92"/>
</dbReference>
<dbReference type="Gene3D" id="1.20.1610.10">
    <property type="entry name" value="alpha-1,2-mannosidases domains"/>
    <property type="match status" value="1"/>
</dbReference>
<protein>
    <recommendedName>
        <fullName evidence="9">Alpha-1 2-mannosidase</fullName>
    </recommendedName>
</protein>
<keyword evidence="3" id="KW-0106">Calcium</keyword>
<dbReference type="Gene3D" id="2.70.98.10">
    <property type="match status" value="1"/>
</dbReference>
<feature type="chain" id="PRO_5021989518" description="Alpha-1 2-mannosidase" evidence="4">
    <location>
        <begin position="20"/>
        <end position="760"/>
    </location>
</feature>
<organism evidence="7 8">
    <name type="scientific">Cyclobacterium qasimii</name>
    <dbReference type="NCBI Taxonomy" id="1350429"/>
    <lineage>
        <taxon>Bacteria</taxon>
        <taxon>Pseudomonadati</taxon>
        <taxon>Bacteroidota</taxon>
        <taxon>Cytophagia</taxon>
        <taxon>Cytophagales</taxon>
        <taxon>Cyclobacteriaceae</taxon>
        <taxon>Cyclobacterium</taxon>
    </lineage>
</organism>
<dbReference type="GO" id="GO:0030246">
    <property type="term" value="F:carbohydrate binding"/>
    <property type="evidence" value="ECO:0007669"/>
    <property type="project" value="InterPro"/>
</dbReference>
<evidence type="ECO:0000256" key="2">
    <source>
        <dbReference type="ARBA" id="ARBA00011245"/>
    </source>
</evidence>
<dbReference type="Gene3D" id="1.20.1050.60">
    <property type="entry name" value="alpha-1,2-mannosidase"/>
    <property type="match status" value="1"/>
</dbReference>
<dbReference type="NCBIfam" id="TIGR01180">
    <property type="entry name" value="aman2_put"/>
    <property type="match status" value="1"/>
</dbReference>
<proteinExistence type="predicted"/>